<dbReference type="InterPro" id="IPR015421">
    <property type="entry name" value="PyrdxlP-dep_Trfase_major"/>
</dbReference>
<evidence type="ECO:0000256" key="9">
    <source>
        <dbReference type="PIRSR" id="PIRSR618319-50"/>
    </source>
</evidence>
<gene>
    <name evidence="8 12" type="primary">selA</name>
    <name evidence="12" type="ORF">SAE02_45200</name>
</gene>
<keyword evidence="13" id="KW-1185">Reference proteome</keyword>
<dbReference type="Pfam" id="PF12390">
    <property type="entry name" value="Se-cys_synth_N"/>
    <property type="match status" value="1"/>
</dbReference>
<keyword evidence="2 8" id="KW-0963">Cytoplasm</keyword>
<keyword evidence="4 8" id="KW-0663">Pyridoxal phosphate</keyword>
<comment type="function">
    <text evidence="8">Converts seryl-tRNA(Sec) to selenocysteinyl-tRNA(Sec) required for selenoprotein biosynthesis.</text>
</comment>
<evidence type="ECO:0000256" key="10">
    <source>
        <dbReference type="SAM" id="MobiDB-lite"/>
    </source>
</evidence>
<evidence type="ECO:0000256" key="4">
    <source>
        <dbReference type="ARBA" id="ARBA00022898"/>
    </source>
</evidence>
<keyword evidence="5 8" id="KW-0648">Protein biosynthesis</keyword>
<dbReference type="Proteomes" id="UP000321523">
    <property type="component" value="Unassembled WGS sequence"/>
</dbReference>
<proteinExistence type="inferred from homology"/>
<accession>A0A512DV87</accession>
<evidence type="ECO:0000256" key="7">
    <source>
        <dbReference type="ARBA" id="ARBA00044507"/>
    </source>
</evidence>
<comment type="catalytic activity">
    <reaction evidence="8">
        <text>L-seryl-tRNA(Sec) + selenophosphate + H(+) = L-selenocysteinyl-tRNA(Sec) + phosphate</text>
        <dbReference type="Rhea" id="RHEA:22728"/>
        <dbReference type="Rhea" id="RHEA-COMP:9742"/>
        <dbReference type="Rhea" id="RHEA-COMP:9743"/>
        <dbReference type="ChEBI" id="CHEBI:15378"/>
        <dbReference type="ChEBI" id="CHEBI:16144"/>
        <dbReference type="ChEBI" id="CHEBI:43474"/>
        <dbReference type="ChEBI" id="CHEBI:78533"/>
        <dbReference type="ChEBI" id="CHEBI:78573"/>
        <dbReference type="EC" id="2.9.1.1"/>
    </reaction>
</comment>
<dbReference type="PANTHER" id="PTHR32328">
    <property type="entry name" value="L-SERYL-TRNA(SEC) SELENIUM TRANSFERASE"/>
    <property type="match status" value="1"/>
</dbReference>
<keyword evidence="6 8" id="KW-0711">Selenium</keyword>
<dbReference type="GO" id="GO:0004125">
    <property type="term" value="F:L-seryl-tRNA(Sec) selenium transferase activity"/>
    <property type="evidence" value="ECO:0007669"/>
    <property type="project" value="UniProtKB-UniRule"/>
</dbReference>
<evidence type="ECO:0000313" key="13">
    <source>
        <dbReference type="Proteomes" id="UP000321523"/>
    </source>
</evidence>
<dbReference type="PANTHER" id="PTHR32328:SF0">
    <property type="entry name" value="L-SERYL-TRNA(SEC) SELENIUM TRANSFERASE"/>
    <property type="match status" value="1"/>
</dbReference>
<evidence type="ECO:0000256" key="6">
    <source>
        <dbReference type="ARBA" id="ARBA00023266"/>
    </source>
</evidence>
<dbReference type="UniPathway" id="UPA00906">
    <property type="reaction ID" value="UER00896"/>
</dbReference>
<dbReference type="EC" id="2.9.1.1" evidence="8"/>
<dbReference type="InterPro" id="IPR004534">
    <property type="entry name" value="SelA_trans"/>
</dbReference>
<feature type="modified residue" description="N6-(pyridoxal phosphate)lysine" evidence="8 9">
    <location>
        <position position="330"/>
    </location>
</feature>
<name>A0A512DV87_9PROT</name>
<dbReference type="AlphaFoldDB" id="A0A512DV87"/>
<comment type="pathway">
    <text evidence="8">Aminoacyl-tRNA biosynthesis; selenocysteinyl-tRNA(Sec) biosynthesis; selenocysteinyl-tRNA(Sec) from L-seryl-tRNA(Sec) (bacterial route): step 1/1.</text>
</comment>
<dbReference type="InterPro" id="IPR018319">
    <property type="entry name" value="SelA-like"/>
</dbReference>
<evidence type="ECO:0000313" key="12">
    <source>
        <dbReference type="EMBL" id="GEO40372.1"/>
    </source>
</evidence>
<comment type="similarity">
    <text evidence="7 8">Belongs to the SelA family.</text>
</comment>
<comment type="subcellular location">
    <subcellularLocation>
        <location evidence="8">Cytoplasm</location>
    </subcellularLocation>
</comment>
<dbReference type="SUPFAM" id="SSF53383">
    <property type="entry name" value="PLP-dependent transferases"/>
    <property type="match status" value="1"/>
</dbReference>
<dbReference type="EMBL" id="BJYZ01000021">
    <property type="protein sequence ID" value="GEO40372.1"/>
    <property type="molecule type" value="Genomic_DNA"/>
</dbReference>
<dbReference type="InterPro" id="IPR025862">
    <property type="entry name" value="SelA_trans_N_dom"/>
</dbReference>
<evidence type="ECO:0000256" key="8">
    <source>
        <dbReference type="HAMAP-Rule" id="MF_00423"/>
    </source>
</evidence>
<evidence type="ECO:0000256" key="1">
    <source>
        <dbReference type="ARBA" id="ARBA00001933"/>
    </source>
</evidence>
<organism evidence="12 13">
    <name type="scientific">Skermanella aerolata</name>
    <dbReference type="NCBI Taxonomy" id="393310"/>
    <lineage>
        <taxon>Bacteria</taxon>
        <taxon>Pseudomonadati</taxon>
        <taxon>Pseudomonadota</taxon>
        <taxon>Alphaproteobacteria</taxon>
        <taxon>Rhodospirillales</taxon>
        <taxon>Azospirillaceae</taxon>
        <taxon>Skermanella</taxon>
    </lineage>
</organism>
<feature type="region of interest" description="Disordered" evidence="10">
    <location>
        <begin position="1"/>
        <end position="28"/>
    </location>
</feature>
<sequence>MEGVRFGASPSTWHSMTLAAPPSPARPPPAPIADPALLRALPQVQKLMETEAARELTVLFPRQAVVGALRDALDAVRRALLAGDIGGDAVSPESLNGTLIAAARGALEPSRHRHLRRVINGTGIVIHTNLGRAPLAEDAVAAVAEAASAYSNLEFDLESGERGSRYVAVTGLLHELTGAEASLVVNNNAAAVLLAVSAIAQGGEALVSRSELVEIGGSFRVPDVIRQGGARLVEVGTTNKTRASDYEAAVTSDTRAIVKVHQSNYRIVGFTSAPAMTELAALARARGLVLMEDLGSGTLLDLRTIGLPHEPTVRESVAAGADLVMFSGDKLLGGPQAGIVVGRKDLIGILKAHPLLRAVRIDKLSLAALEATLKLYRDPARLVAAVPVLAMLAAPMPVLERRAEDLAARLRGIGGLEVDTADGNSYSGGGSLPETTLPTRIVAIRANGLGTAELARRLRLHRPAVVGRIAGGRLTLDARTLDDRDLPAVAGAVGTVLVESVTE</sequence>
<dbReference type="Gene3D" id="3.90.1150.180">
    <property type="match status" value="1"/>
</dbReference>
<comment type="caution">
    <text evidence="12">The sequence shown here is derived from an EMBL/GenBank/DDBJ whole genome shotgun (WGS) entry which is preliminary data.</text>
</comment>
<evidence type="ECO:0000256" key="2">
    <source>
        <dbReference type="ARBA" id="ARBA00022490"/>
    </source>
</evidence>
<dbReference type="Gene3D" id="3.40.640.10">
    <property type="entry name" value="Type I PLP-dependent aspartate aminotransferase-like (Major domain)"/>
    <property type="match status" value="1"/>
</dbReference>
<comment type="cofactor">
    <cofactor evidence="1 8 9">
        <name>pyridoxal 5'-phosphate</name>
        <dbReference type="ChEBI" id="CHEBI:597326"/>
    </cofactor>
</comment>
<dbReference type="InterPro" id="IPR015424">
    <property type="entry name" value="PyrdxlP-dep_Trfase"/>
</dbReference>
<protein>
    <recommendedName>
        <fullName evidence="8">L-seryl-tRNA(Sec) selenium transferase</fullName>
        <ecNumber evidence="8">2.9.1.1</ecNumber>
    </recommendedName>
    <alternativeName>
        <fullName evidence="8">Selenocysteine synthase</fullName>
        <shortName evidence="8">Sec synthase</shortName>
    </alternativeName>
    <alternativeName>
        <fullName evidence="8">Selenocysteinyl-tRNA(Sec) synthase</fullName>
    </alternativeName>
</protein>
<dbReference type="GO" id="GO:0005737">
    <property type="term" value="C:cytoplasm"/>
    <property type="evidence" value="ECO:0007669"/>
    <property type="project" value="UniProtKB-SubCell"/>
</dbReference>
<keyword evidence="3 8" id="KW-0808">Transferase</keyword>
<dbReference type="Pfam" id="PF03841">
    <property type="entry name" value="SelA"/>
    <property type="match status" value="1"/>
</dbReference>
<evidence type="ECO:0000259" key="11">
    <source>
        <dbReference type="Pfam" id="PF12390"/>
    </source>
</evidence>
<evidence type="ECO:0000256" key="3">
    <source>
        <dbReference type="ARBA" id="ARBA00022679"/>
    </source>
</evidence>
<reference evidence="12 13" key="1">
    <citation type="submission" date="2019-07" db="EMBL/GenBank/DDBJ databases">
        <title>Whole genome shotgun sequence of Skermanella aerolata NBRC 106429.</title>
        <authorList>
            <person name="Hosoyama A."/>
            <person name="Uohara A."/>
            <person name="Ohji S."/>
            <person name="Ichikawa N."/>
        </authorList>
    </citation>
    <scope>NUCLEOTIDE SEQUENCE [LARGE SCALE GENOMIC DNA]</scope>
    <source>
        <strain evidence="12 13">NBRC 106429</strain>
    </source>
</reference>
<feature type="domain" description="L-seryl-tRNA selenium transferase N-terminal" evidence="11">
    <location>
        <begin position="38"/>
        <end position="77"/>
    </location>
</feature>
<evidence type="ECO:0000256" key="5">
    <source>
        <dbReference type="ARBA" id="ARBA00022917"/>
    </source>
</evidence>
<dbReference type="HAMAP" id="MF_00423">
    <property type="entry name" value="SelA"/>
    <property type="match status" value="1"/>
</dbReference>
<dbReference type="GO" id="GO:0001514">
    <property type="term" value="P:selenocysteine incorporation"/>
    <property type="evidence" value="ECO:0007669"/>
    <property type="project" value="UniProtKB-UniRule"/>
</dbReference>
<dbReference type="NCBIfam" id="TIGR00474">
    <property type="entry name" value="selA"/>
    <property type="match status" value="1"/>
</dbReference>
<dbReference type="GO" id="GO:0001717">
    <property type="term" value="P:conversion of seryl-tRNAsec to selenocys-tRNAsec"/>
    <property type="evidence" value="ECO:0007669"/>
    <property type="project" value="UniProtKB-UniRule"/>
</dbReference>